<proteinExistence type="predicted"/>
<accession>R9GRI1</accession>
<evidence type="ECO:0000313" key="7">
    <source>
        <dbReference type="Proteomes" id="UP000014174"/>
    </source>
</evidence>
<keyword evidence="4 5" id="KW-0472">Membrane</keyword>
<gene>
    <name evidence="6" type="ORF">ADIARSV_2567</name>
</gene>
<dbReference type="GO" id="GO:0016020">
    <property type="term" value="C:membrane"/>
    <property type="evidence" value="ECO:0007669"/>
    <property type="project" value="UniProtKB-SubCell"/>
</dbReference>
<dbReference type="Pfam" id="PF01040">
    <property type="entry name" value="UbiA"/>
    <property type="match status" value="1"/>
</dbReference>
<dbReference type="RefSeq" id="WP_016195798.1">
    <property type="nucleotide sequence ID" value="NZ_AQPN01000090.1"/>
</dbReference>
<evidence type="ECO:0008006" key="8">
    <source>
        <dbReference type="Google" id="ProtNLM"/>
    </source>
</evidence>
<feature type="transmembrane region" description="Helical" evidence="5">
    <location>
        <begin position="276"/>
        <end position="293"/>
    </location>
</feature>
<protein>
    <recommendedName>
        <fullName evidence="8">1,4-dihydroxy-2-naphthoate octaprenyltransferase</fullName>
    </recommendedName>
</protein>
<feature type="transmembrane region" description="Helical" evidence="5">
    <location>
        <begin position="210"/>
        <end position="230"/>
    </location>
</feature>
<comment type="subcellular location">
    <subcellularLocation>
        <location evidence="1">Membrane</location>
        <topology evidence="1">Multi-pass membrane protein</topology>
    </subcellularLocation>
</comment>
<dbReference type="EMBL" id="AQPN01000090">
    <property type="protein sequence ID" value="EOR94326.1"/>
    <property type="molecule type" value="Genomic_DNA"/>
</dbReference>
<dbReference type="InterPro" id="IPR000537">
    <property type="entry name" value="UbiA_prenyltransferase"/>
</dbReference>
<evidence type="ECO:0000256" key="2">
    <source>
        <dbReference type="ARBA" id="ARBA00022692"/>
    </source>
</evidence>
<dbReference type="OrthoDB" id="665023at2"/>
<keyword evidence="3 5" id="KW-1133">Transmembrane helix</keyword>
<dbReference type="PATRIC" id="fig|1150600.3.peg.2541"/>
<feature type="transmembrane region" description="Helical" evidence="5">
    <location>
        <begin position="236"/>
        <end position="256"/>
    </location>
</feature>
<keyword evidence="7" id="KW-1185">Reference proteome</keyword>
<sequence>MDTKQLIPSRSALAHLRLVFSFFLFPVFLFALSQTPAFHIGEAFLIFFIWHFLAFPASNGYNSYFDKDEKSIALLEKPPEVDLSLYYFSLLLEIAAFVLSFLISWWFAFAVLIYGVISKMYSHPSIRLKKYPLISFLVVFFFQGVFFYWSTYFALVNISPFTGWRSHDIIAGAICSCLIGASYPLTQIYQYEEDSKRGDHTLSLLLGYKGSFIFSGALFVIGLILTFFYWKSSGTLTNFYLFLICISPIFTFFTWWFCKTMQNTRHASFKNAMRMVFISSVCMVIYFGFLVWMR</sequence>
<feature type="transmembrane region" description="Helical" evidence="5">
    <location>
        <begin position="85"/>
        <end position="118"/>
    </location>
</feature>
<evidence type="ECO:0000256" key="3">
    <source>
        <dbReference type="ARBA" id="ARBA00022989"/>
    </source>
</evidence>
<keyword evidence="2 5" id="KW-0812">Transmembrane</keyword>
<feature type="transmembrane region" description="Helical" evidence="5">
    <location>
        <begin position="130"/>
        <end position="149"/>
    </location>
</feature>
<name>R9GRI1_9SPHI</name>
<evidence type="ECO:0000256" key="5">
    <source>
        <dbReference type="SAM" id="Phobius"/>
    </source>
</evidence>
<evidence type="ECO:0000313" key="6">
    <source>
        <dbReference type="EMBL" id="EOR94326.1"/>
    </source>
</evidence>
<evidence type="ECO:0000256" key="4">
    <source>
        <dbReference type="ARBA" id="ARBA00023136"/>
    </source>
</evidence>
<feature type="transmembrane region" description="Helical" evidence="5">
    <location>
        <begin position="12"/>
        <end position="32"/>
    </location>
</feature>
<feature type="transmembrane region" description="Helical" evidence="5">
    <location>
        <begin position="169"/>
        <end position="189"/>
    </location>
</feature>
<comment type="caution">
    <text evidence="6">The sequence shown here is derived from an EMBL/GenBank/DDBJ whole genome shotgun (WGS) entry which is preliminary data.</text>
</comment>
<dbReference type="AlphaFoldDB" id="R9GRI1"/>
<reference evidence="6 7" key="1">
    <citation type="journal article" date="2013" name="Genome Announc.">
        <title>Draft Genome Sequence of Arcticibacter svalbardensis Strain MN12-7T, a Member of the Family Sphingobacteriaceae Isolated from an Arctic Soil Sample.</title>
        <authorList>
            <person name="Shivaji S."/>
            <person name="Ara S."/>
            <person name="Prasad S."/>
            <person name="Manasa B.P."/>
            <person name="Begum Z."/>
            <person name="Singh A."/>
            <person name="Kumar Pinnaka A."/>
        </authorList>
    </citation>
    <scope>NUCLEOTIDE SEQUENCE [LARGE SCALE GENOMIC DNA]</scope>
    <source>
        <strain evidence="6 7">MN12-7</strain>
    </source>
</reference>
<dbReference type="STRING" id="1150600.ADIARSV_2567"/>
<organism evidence="6 7">
    <name type="scientific">Arcticibacter svalbardensis MN12-7</name>
    <dbReference type="NCBI Taxonomy" id="1150600"/>
    <lineage>
        <taxon>Bacteria</taxon>
        <taxon>Pseudomonadati</taxon>
        <taxon>Bacteroidota</taxon>
        <taxon>Sphingobacteriia</taxon>
        <taxon>Sphingobacteriales</taxon>
        <taxon>Sphingobacteriaceae</taxon>
        <taxon>Arcticibacter</taxon>
    </lineage>
</organism>
<dbReference type="Proteomes" id="UP000014174">
    <property type="component" value="Unassembled WGS sequence"/>
</dbReference>
<dbReference type="eggNOG" id="COG1575">
    <property type="taxonomic scope" value="Bacteria"/>
</dbReference>
<dbReference type="GO" id="GO:0016765">
    <property type="term" value="F:transferase activity, transferring alkyl or aryl (other than methyl) groups"/>
    <property type="evidence" value="ECO:0007669"/>
    <property type="project" value="InterPro"/>
</dbReference>
<evidence type="ECO:0000256" key="1">
    <source>
        <dbReference type="ARBA" id="ARBA00004141"/>
    </source>
</evidence>